<evidence type="ECO:0000313" key="9">
    <source>
        <dbReference type="EMBL" id="AGH59017.1"/>
    </source>
</evidence>
<feature type="domain" description="Trypanosome variant surface glycoprotein C-terminal" evidence="8">
    <location>
        <begin position="68"/>
        <end position="160"/>
    </location>
</feature>
<evidence type="ECO:0000256" key="4">
    <source>
        <dbReference type="ARBA" id="ARBA00022622"/>
    </source>
</evidence>
<comment type="subcellular location">
    <subcellularLocation>
        <location evidence="2">Cell membrane</location>
        <topology evidence="2">Lipid-anchor</topology>
        <topology evidence="2">GPI-anchor</topology>
    </subcellularLocation>
</comment>
<evidence type="ECO:0000256" key="6">
    <source>
        <dbReference type="ARBA" id="ARBA00023180"/>
    </source>
</evidence>
<dbReference type="AlphaFoldDB" id="M4SW97"/>
<reference evidence="9" key="2">
    <citation type="journal article" date="2014" name="Mol. Biochem. Parasitol.">
        <title>Capturing the variant surface glycoprotein repertoire (the VSGnome) of Trypanosoma brucei Lister 427.</title>
        <authorList>
            <person name="Cross G.A."/>
            <person name="Kim H.S."/>
            <person name="Wickstead B."/>
        </authorList>
    </citation>
    <scope>NUCLEOTIDE SEQUENCE</scope>
    <source>
        <strain evidence="9">Lister 427</strain>
    </source>
</reference>
<keyword evidence="7" id="KW-0449">Lipoprotein</keyword>
<dbReference type="Gene3D" id="3.30.1680.40">
    <property type="match status" value="1"/>
</dbReference>
<dbReference type="Pfam" id="PF10659">
    <property type="entry name" value="Trypan_glycop_C"/>
    <property type="match status" value="1"/>
</dbReference>
<feature type="non-terminal residue" evidence="9">
    <location>
        <position position="1"/>
    </location>
</feature>
<dbReference type="EMBL" id="KC611586">
    <property type="protein sequence ID" value="AGH59017.1"/>
    <property type="molecule type" value="Genomic_DNA"/>
</dbReference>
<dbReference type="GO" id="GO:0005886">
    <property type="term" value="C:plasma membrane"/>
    <property type="evidence" value="ECO:0007669"/>
    <property type="project" value="UniProtKB-SubCell"/>
</dbReference>
<keyword evidence="4" id="KW-0336">GPI-anchor</keyword>
<reference evidence="9" key="1">
    <citation type="submission" date="2013-02" db="EMBL/GenBank/DDBJ databases">
        <authorList>
            <person name="Cross G.A.M."/>
            <person name="Kim H.-S."/>
            <person name="Wickstead B."/>
        </authorList>
    </citation>
    <scope>NUCLEOTIDE SEQUENCE</scope>
    <source>
        <strain evidence="9">Lister 427</strain>
    </source>
</reference>
<dbReference type="VEuPathDB" id="TriTrypDB:Tb427_000610100"/>
<organism evidence="9">
    <name type="scientific">Trypanosoma brucei</name>
    <dbReference type="NCBI Taxonomy" id="5691"/>
    <lineage>
        <taxon>Eukaryota</taxon>
        <taxon>Discoba</taxon>
        <taxon>Euglenozoa</taxon>
        <taxon>Kinetoplastea</taxon>
        <taxon>Metakinetoplastina</taxon>
        <taxon>Trypanosomatida</taxon>
        <taxon>Trypanosomatidae</taxon>
        <taxon>Trypanosoma</taxon>
    </lineage>
</organism>
<evidence type="ECO:0000259" key="8">
    <source>
        <dbReference type="Pfam" id="PF10659"/>
    </source>
</evidence>
<accession>M4SW97</accession>
<keyword evidence="3" id="KW-1003">Cell membrane</keyword>
<dbReference type="SUPFAM" id="SSF58087">
    <property type="entry name" value="Variant surface glycoprotein (N-terminal domain)"/>
    <property type="match status" value="1"/>
</dbReference>
<dbReference type="InterPro" id="IPR019609">
    <property type="entry name" value="Variant_surf_glycoprt_trypan_C"/>
</dbReference>
<evidence type="ECO:0000256" key="3">
    <source>
        <dbReference type="ARBA" id="ARBA00022475"/>
    </source>
</evidence>
<proteinExistence type="predicted"/>
<evidence type="ECO:0000256" key="5">
    <source>
        <dbReference type="ARBA" id="ARBA00023136"/>
    </source>
</evidence>
<keyword evidence="6" id="KW-0325">Glycoprotein</keyword>
<comment type="function">
    <text evidence="1">VSG forms a coat on the surface of the parasite. The trypanosome evades the immune response of the host by expressing a series of antigenically distinct VSGs from an estimated 1000 VSG genes.</text>
</comment>
<evidence type="ECO:0000256" key="2">
    <source>
        <dbReference type="ARBA" id="ARBA00004609"/>
    </source>
</evidence>
<evidence type="ECO:0000256" key="7">
    <source>
        <dbReference type="ARBA" id="ARBA00023288"/>
    </source>
</evidence>
<sequence>VTSYRYGDDGKNFKANLWDAVDNSPAYLGKQKTEETTQVKKIETLDKVGEASARALVKHLKNKHASTEKTEKEDQNIECSGKKGDECKGRCGLVGDTCKPKAKADRENAKDERTESICTGKLEDTCKKDTGCKWENNACKDSSFLVNKKLFRSMDAVFISTVAL</sequence>
<name>M4SW97_9TRYP</name>
<protein>
    <submittedName>
        <fullName evidence="9">Variant surface glycoprotein 2315</fullName>
    </submittedName>
</protein>
<evidence type="ECO:0000256" key="1">
    <source>
        <dbReference type="ARBA" id="ARBA00002523"/>
    </source>
</evidence>
<dbReference type="GO" id="GO:0098552">
    <property type="term" value="C:side of membrane"/>
    <property type="evidence" value="ECO:0007669"/>
    <property type="project" value="UniProtKB-KW"/>
</dbReference>
<keyword evidence="5" id="KW-0472">Membrane</keyword>